<accession>A0A512PCF1</accession>
<dbReference type="Proteomes" id="UP000321798">
    <property type="component" value="Unassembled WGS sequence"/>
</dbReference>
<proteinExistence type="predicted"/>
<evidence type="ECO:0000313" key="3">
    <source>
        <dbReference type="Proteomes" id="UP000321798"/>
    </source>
</evidence>
<dbReference type="AlphaFoldDB" id="A0A512PCF1"/>
<gene>
    <name evidence="2" type="ORF">CSO01_15990</name>
</gene>
<keyword evidence="3" id="KW-1185">Reference proteome</keyword>
<evidence type="ECO:0000256" key="1">
    <source>
        <dbReference type="SAM" id="MobiDB-lite"/>
    </source>
</evidence>
<dbReference type="SUPFAM" id="SSF88723">
    <property type="entry name" value="PIN domain-like"/>
    <property type="match status" value="1"/>
</dbReference>
<name>A0A512PCF1_9CELL</name>
<protein>
    <submittedName>
        <fullName evidence="2">Uncharacterized protein</fullName>
    </submittedName>
</protein>
<sequence length="199" mass="21361">MPGRAPFVAMAVGRAWTRVPAVTDEASEVVPRPRTSPEHGVRAGAPAVAIDPEPDDLPESEGARVYADGSALSRYLEGAPCRAEWLAWAARHESELVTTPLALTELRAIAGPRGLDARGVANDVADRLEVMRISDQVLRHAAKVSGVVSAFHALHVGAAVAHPEVHAVATYDMLLAQVCVLFGLDVVSPGWPDRWWERE</sequence>
<dbReference type="InterPro" id="IPR029060">
    <property type="entry name" value="PIN-like_dom_sf"/>
</dbReference>
<dbReference type="RefSeq" id="WP_223203537.1">
    <property type="nucleotide sequence ID" value="NZ_BAABBJ010000003.1"/>
</dbReference>
<organism evidence="2 3">
    <name type="scientific">Cellulomonas soli</name>
    <dbReference type="NCBI Taxonomy" id="931535"/>
    <lineage>
        <taxon>Bacteria</taxon>
        <taxon>Bacillati</taxon>
        <taxon>Actinomycetota</taxon>
        <taxon>Actinomycetes</taxon>
        <taxon>Micrococcales</taxon>
        <taxon>Cellulomonadaceae</taxon>
        <taxon>Cellulomonas</taxon>
    </lineage>
</organism>
<evidence type="ECO:0000313" key="2">
    <source>
        <dbReference type="EMBL" id="GEP68884.1"/>
    </source>
</evidence>
<comment type="caution">
    <text evidence="2">The sequence shown here is derived from an EMBL/GenBank/DDBJ whole genome shotgun (WGS) entry which is preliminary data.</text>
</comment>
<dbReference type="EMBL" id="BKAL01000004">
    <property type="protein sequence ID" value="GEP68884.1"/>
    <property type="molecule type" value="Genomic_DNA"/>
</dbReference>
<feature type="region of interest" description="Disordered" evidence="1">
    <location>
        <begin position="24"/>
        <end position="59"/>
    </location>
</feature>
<reference evidence="2 3" key="1">
    <citation type="submission" date="2019-07" db="EMBL/GenBank/DDBJ databases">
        <title>Whole genome shotgun sequence of Cellulomonas soli NBRC 109434.</title>
        <authorList>
            <person name="Hosoyama A."/>
            <person name="Uohara A."/>
            <person name="Ohji S."/>
            <person name="Ichikawa N."/>
        </authorList>
    </citation>
    <scope>NUCLEOTIDE SEQUENCE [LARGE SCALE GENOMIC DNA]</scope>
    <source>
        <strain evidence="2 3">NBRC 109434</strain>
    </source>
</reference>